<evidence type="ECO:0000256" key="7">
    <source>
        <dbReference type="ARBA" id="ARBA00037982"/>
    </source>
</evidence>
<feature type="domain" description="Protein kinase" evidence="14">
    <location>
        <begin position="582"/>
        <end position="974"/>
    </location>
</feature>
<dbReference type="SUPFAM" id="SSF52954">
    <property type="entry name" value="Class II aaRS ABD-related"/>
    <property type="match status" value="1"/>
</dbReference>
<evidence type="ECO:0000256" key="10">
    <source>
        <dbReference type="PIRSR" id="PIRSR000660-1"/>
    </source>
</evidence>
<dbReference type="GO" id="GO:0005524">
    <property type="term" value="F:ATP binding"/>
    <property type="evidence" value="ECO:0007669"/>
    <property type="project" value="UniProtKB-UniRule"/>
</dbReference>
<dbReference type="SUPFAM" id="SSF55681">
    <property type="entry name" value="Class II aaRS and biotin synthetases"/>
    <property type="match status" value="1"/>
</dbReference>
<evidence type="ECO:0000256" key="11">
    <source>
        <dbReference type="PIRSR" id="PIRSR000660-2"/>
    </source>
</evidence>
<dbReference type="EMBL" id="MU167264">
    <property type="protein sequence ID" value="KAG0146222.1"/>
    <property type="molecule type" value="Genomic_DNA"/>
</dbReference>
<dbReference type="InterPro" id="IPR006575">
    <property type="entry name" value="RWD_dom"/>
</dbReference>
<feature type="compositionally biased region" description="Acidic residues" evidence="13">
    <location>
        <begin position="679"/>
        <end position="703"/>
    </location>
</feature>
<dbReference type="PIRSF" id="PIRSF000660">
    <property type="entry name" value="Ser/Thr_PK_GCN2"/>
    <property type="match status" value="1"/>
</dbReference>
<dbReference type="PROSITE" id="PS00108">
    <property type="entry name" value="PROTEIN_KINASE_ST"/>
    <property type="match status" value="1"/>
</dbReference>
<dbReference type="Gene3D" id="3.10.110.10">
    <property type="entry name" value="Ubiquitin Conjugating Enzyme"/>
    <property type="match status" value="1"/>
</dbReference>
<feature type="binding site" evidence="11">
    <location>
        <begin position="588"/>
        <end position="596"/>
    </location>
    <ligand>
        <name>ATP</name>
        <dbReference type="ChEBI" id="CHEBI:30616"/>
    </ligand>
</feature>
<dbReference type="InterPro" id="IPR008271">
    <property type="entry name" value="Ser/Thr_kinase_AS"/>
</dbReference>
<evidence type="ECO:0000313" key="16">
    <source>
        <dbReference type="EMBL" id="KAG0146222.1"/>
    </source>
</evidence>
<feature type="region of interest" description="Disordered" evidence="13">
    <location>
        <begin position="1488"/>
        <end position="1510"/>
    </location>
</feature>
<dbReference type="InterPro" id="IPR016135">
    <property type="entry name" value="UBQ-conjugating_enzyme/RWD"/>
</dbReference>
<feature type="binding site" evidence="11">
    <location>
        <position position="611"/>
    </location>
    <ligand>
        <name>ATP</name>
        <dbReference type="ChEBI" id="CHEBI:30616"/>
    </ligand>
</feature>
<name>A0A9P6NL90_9BASI</name>
<proteinExistence type="inferred from homology"/>
<evidence type="ECO:0000256" key="9">
    <source>
        <dbReference type="ARBA" id="ARBA00048679"/>
    </source>
</evidence>
<accession>A0A9P6NL90</accession>
<comment type="similarity">
    <text evidence="7">Belongs to the protein kinase superfamily. Ser/Thr protein kinase family. GCN2 subfamily.</text>
</comment>
<feature type="region of interest" description="Disordered" evidence="13">
    <location>
        <begin position="646"/>
        <end position="704"/>
    </location>
</feature>
<feature type="domain" description="RWD" evidence="15">
    <location>
        <begin position="13"/>
        <end position="125"/>
    </location>
</feature>
<protein>
    <recommendedName>
        <fullName evidence="1">non-specific serine/threonine protein kinase</fullName>
        <ecNumber evidence="1">2.7.11.1</ecNumber>
    </recommendedName>
</protein>
<evidence type="ECO:0000256" key="6">
    <source>
        <dbReference type="ARBA" id="ARBA00022840"/>
    </source>
</evidence>
<feature type="compositionally biased region" description="Polar residues" evidence="13">
    <location>
        <begin position="646"/>
        <end position="663"/>
    </location>
</feature>
<dbReference type="GO" id="GO:0004694">
    <property type="term" value="F:eukaryotic translation initiation factor 2alpha kinase activity"/>
    <property type="evidence" value="ECO:0007669"/>
    <property type="project" value="InterPro"/>
</dbReference>
<dbReference type="GO" id="GO:0005634">
    <property type="term" value="C:nucleus"/>
    <property type="evidence" value="ECO:0007669"/>
    <property type="project" value="TreeGrafter"/>
</dbReference>
<dbReference type="GO" id="GO:0000077">
    <property type="term" value="P:DNA damage checkpoint signaling"/>
    <property type="evidence" value="ECO:0007669"/>
    <property type="project" value="InterPro"/>
</dbReference>
<dbReference type="FunFam" id="3.10.110.10:FF:000050">
    <property type="entry name" value="eIF-2-alpha kinase GCN2"/>
    <property type="match status" value="1"/>
</dbReference>
<dbReference type="SUPFAM" id="SSF54495">
    <property type="entry name" value="UBC-like"/>
    <property type="match status" value="1"/>
</dbReference>
<dbReference type="InterPro" id="IPR045864">
    <property type="entry name" value="aa-tRNA-synth_II/BPL/LPL"/>
</dbReference>
<feature type="compositionally biased region" description="Basic and acidic residues" evidence="13">
    <location>
        <begin position="193"/>
        <end position="207"/>
    </location>
</feature>
<evidence type="ECO:0000256" key="2">
    <source>
        <dbReference type="ARBA" id="ARBA00022527"/>
    </source>
</evidence>
<dbReference type="GO" id="GO:0005737">
    <property type="term" value="C:cytoplasm"/>
    <property type="evidence" value="ECO:0007669"/>
    <property type="project" value="TreeGrafter"/>
</dbReference>
<evidence type="ECO:0000256" key="13">
    <source>
        <dbReference type="SAM" id="MobiDB-lite"/>
    </source>
</evidence>
<dbReference type="Gene3D" id="3.30.200.20">
    <property type="entry name" value="Phosphorylase Kinase, domain 1"/>
    <property type="match status" value="1"/>
</dbReference>
<comment type="caution">
    <text evidence="16">The sequence shown here is derived from an EMBL/GenBank/DDBJ whole genome shotgun (WGS) entry which is preliminary data.</text>
</comment>
<gene>
    <name evidence="16" type="ORF">CROQUDRAFT_92989</name>
</gene>
<dbReference type="PANTHER" id="PTHR11042">
    <property type="entry name" value="EUKARYOTIC TRANSLATION INITIATION FACTOR 2-ALPHA KINASE EIF2-ALPHA KINASE -RELATED"/>
    <property type="match status" value="1"/>
</dbReference>
<dbReference type="GO" id="GO:0009893">
    <property type="term" value="P:positive regulation of metabolic process"/>
    <property type="evidence" value="ECO:0007669"/>
    <property type="project" value="UniProtKB-ARBA"/>
</dbReference>
<evidence type="ECO:0000256" key="8">
    <source>
        <dbReference type="ARBA" id="ARBA00047899"/>
    </source>
</evidence>
<keyword evidence="5" id="KW-0418">Kinase</keyword>
<dbReference type="SUPFAM" id="SSF56112">
    <property type="entry name" value="Protein kinase-like (PK-like)"/>
    <property type="match status" value="2"/>
</dbReference>
<dbReference type="Pfam" id="PF05773">
    <property type="entry name" value="RWD"/>
    <property type="match status" value="1"/>
</dbReference>
<dbReference type="Proteomes" id="UP000886653">
    <property type="component" value="Unassembled WGS sequence"/>
</dbReference>
<evidence type="ECO:0000313" key="17">
    <source>
        <dbReference type="Proteomes" id="UP000886653"/>
    </source>
</evidence>
<dbReference type="InterPro" id="IPR036621">
    <property type="entry name" value="Anticodon-bd_dom_sf"/>
</dbReference>
<feature type="active site" description="Proton acceptor" evidence="10">
    <location>
        <position position="827"/>
    </location>
</feature>
<keyword evidence="6 11" id="KW-0067">ATP-binding</keyword>
<organism evidence="16 17">
    <name type="scientific">Cronartium quercuum f. sp. fusiforme G11</name>
    <dbReference type="NCBI Taxonomy" id="708437"/>
    <lineage>
        <taxon>Eukaryota</taxon>
        <taxon>Fungi</taxon>
        <taxon>Dikarya</taxon>
        <taxon>Basidiomycota</taxon>
        <taxon>Pucciniomycotina</taxon>
        <taxon>Pucciniomycetes</taxon>
        <taxon>Pucciniales</taxon>
        <taxon>Coleosporiaceae</taxon>
        <taxon>Cronartium</taxon>
    </lineage>
</organism>
<dbReference type="Pfam" id="PF00069">
    <property type="entry name" value="Pkinase"/>
    <property type="match status" value="2"/>
</dbReference>
<dbReference type="OrthoDB" id="341578at2759"/>
<evidence type="ECO:0000256" key="1">
    <source>
        <dbReference type="ARBA" id="ARBA00012513"/>
    </source>
</evidence>
<dbReference type="SMART" id="SM00220">
    <property type="entry name" value="S_TKc"/>
    <property type="match status" value="1"/>
</dbReference>
<dbReference type="Gene3D" id="1.10.510.10">
    <property type="entry name" value="Transferase(Phosphotransferase) domain 1"/>
    <property type="match status" value="2"/>
</dbReference>
<keyword evidence="4 11" id="KW-0547">Nucleotide-binding</keyword>
<reference evidence="16" key="1">
    <citation type="submission" date="2013-11" db="EMBL/GenBank/DDBJ databases">
        <title>Genome sequence of the fusiform rust pathogen reveals effectors for host alternation and coevolution with pine.</title>
        <authorList>
            <consortium name="DOE Joint Genome Institute"/>
            <person name="Smith K."/>
            <person name="Pendleton A."/>
            <person name="Kubisiak T."/>
            <person name="Anderson C."/>
            <person name="Salamov A."/>
            <person name="Aerts A."/>
            <person name="Riley R."/>
            <person name="Clum A."/>
            <person name="Lindquist E."/>
            <person name="Ence D."/>
            <person name="Campbell M."/>
            <person name="Kronenberg Z."/>
            <person name="Feau N."/>
            <person name="Dhillon B."/>
            <person name="Hamelin R."/>
            <person name="Burleigh J."/>
            <person name="Smith J."/>
            <person name="Yandell M."/>
            <person name="Nelson C."/>
            <person name="Grigoriev I."/>
            <person name="Davis J."/>
        </authorList>
    </citation>
    <scope>NUCLEOTIDE SEQUENCE</scope>
    <source>
        <strain evidence="16">G11</strain>
    </source>
</reference>
<dbReference type="InterPro" id="IPR011009">
    <property type="entry name" value="Kinase-like_dom_sf"/>
</dbReference>
<comment type="catalytic activity">
    <reaction evidence="8">
        <text>L-threonyl-[protein] + ATP = O-phospho-L-threonyl-[protein] + ADP + H(+)</text>
        <dbReference type="Rhea" id="RHEA:46608"/>
        <dbReference type="Rhea" id="RHEA-COMP:11060"/>
        <dbReference type="Rhea" id="RHEA-COMP:11605"/>
        <dbReference type="ChEBI" id="CHEBI:15378"/>
        <dbReference type="ChEBI" id="CHEBI:30013"/>
        <dbReference type="ChEBI" id="CHEBI:30616"/>
        <dbReference type="ChEBI" id="CHEBI:61977"/>
        <dbReference type="ChEBI" id="CHEBI:456216"/>
        <dbReference type="EC" id="2.7.11.1"/>
    </reaction>
</comment>
<feature type="region of interest" description="Disordered" evidence="13">
    <location>
        <begin position="193"/>
        <end position="212"/>
    </location>
</feature>
<dbReference type="InterPro" id="IPR017441">
    <property type="entry name" value="Protein_kinase_ATP_BS"/>
</dbReference>
<dbReference type="FunFam" id="3.40.50.800:FF:000009">
    <property type="entry name" value="Eukaryotic translation initiation factor 2-alpha kinase"/>
    <property type="match status" value="1"/>
</dbReference>
<keyword evidence="17" id="KW-1185">Reference proteome</keyword>
<dbReference type="PROSITE" id="PS00107">
    <property type="entry name" value="PROTEIN_KINASE_ATP"/>
    <property type="match status" value="1"/>
</dbReference>
<dbReference type="Pfam" id="PF12745">
    <property type="entry name" value="HGTP_anticodon2"/>
    <property type="match status" value="1"/>
</dbReference>
<evidence type="ECO:0000256" key="12">
    <source>
        <dbReference type="PROSITE-ProRule" id="PRU10141"/>
    </source>
</evidence>
<dbReference type="Gene3D" id="3.40.50.800">
    <property type="entry name" value="Anticodon-binding domain"/>
    <property type="match status" value="1"/>
</dbReference>
<dbReference type="PROSITE" id="PS50011">
    <property type="entry name" value="PROTEIN_KINASE_DOM"/>
    <property type="match status" value="2"/>
</dbReference>
<dbReference type="Gene3D" id="3.30.930.10">
    <property type="entry name" value="Bira Bifunctional Protein, Domain 2"/>
    <property type="match status" value="1"/>
</dbReference>
<sequence length="1631" mass="184590">MPGTDRLREIQETELEALRAIFGNDFEQIHIRSAAKALATPFEFRIRIRSEEIELCELVNLSLRIRLPKHYPNTKPTLVLEDSVGLTDQQMRLLLDALNEKATELIGTEMLYELASMAAGYITEHHHVVLPSRDTSLIEERLTRASEAEKLQRLAAQAEKDRQTALKADQDLELARQIQRDLDARTMMWKQEREKEAAANTTTEKKSSMSGRLSYGSIESEQVISVKSSSQQTIFVQRGPEITDSRCLGRVFDGHITEGIPVRLQIVEPRGRYYTTAQGAKNLRKVMTDLESLQDLSHPNLHNIYGSKLHDGILTIVSEPLPATSLRDVLNQCGTLRLDKALEYLLQISDGLGTIHQAHMVHRGLKPHNIFLCLPTDLLVKPSIKIAHTSWFQRLCDLCRSNPFGPLPVEPHIPDSWICRGKYFTLDRTSTAVHERAQVEINICRFTYSEEIEDPLGYKRSRDLYDLGVTFAQMLFGEVWLQFPTPALCIEGIPKGYPSICQDILTSLLLHPRKASAERIVSHIEAFHSLEQSPKPMISAPAPYQQTMRHIEPSLNTSLPAQRGIFWQPQASAFLSRYRTDFEEVEFLGKGGFGEVVKARNKLDNRFYAVKKIRLPPDPKEESKILREVTILSRYHACWIETGPEATSVSGSELESNTTTSDYKMSERNKLQTQHSSNADEDVVQNSIDSDDSSSQDIEDGEDNTTIHDFDLRLDDLDFLSCTDRDTSLPSIRFADPRCSTSVRIDLISEREEEDGSQSSEEEELSGELPKLAILQRTLFMQMEFVDSLTLREAIDQGLEEEQVWRIARQIISGMAYFTSLNVIHRDLKPSNIFLDAKGDVRIGDFGLAVNQGAVEYDGSTEASPLDSDITFGVGTLLYIPPETMGGKRQGIKFLDKIDMYSFGIVLFEMFHKMGTLHERVEVIRDLRKPEVIFPSNWKEGPNSNKTRIVQWCLAHNPELRPSPTELLKRSDLLPPQPEEENLEALARMISLPENHALFRPYLASLFQQPLHERIRRDFTYDFHAANETRQAMDNPFRMIVCEHLVKKFRQRGAVNIDSPVLLPYTDYDNSKLVKLLDSEGTVVLLPFDATIPFARTVARDNSLTRLKRFSLAPVYRPNEAGGQPDSFSVASYDIVSPTRTLAAEAEILQLIDEILRSLPMMASYEHVLSHNKLWEALSSEIVNTRCRTKLQKMLELYNPLDASSWSDLSAELVGAGISRASLEFIRRSFDVCGSLTYVSRHLRIISSGLPIAPAIHEAIADLEEVVNLARILGMSGEILVWPLMAPQYHSDESNGVYFKTWTVHKRKILASGGRFDGLVQKLVPPGEQHASRSCLVSVSVAVSALSLQVGRGVQNTSTPLGARWSPRRCDVYVLSFTPNLLKERLLVIKELWAAGISADLMYEGDWQSASPEIMLQKCRREAIIYAVIVKAHPHKDQVVKVRNMIQRTEVEVPLHELSVWLEDALQEHHKGTTANLKSSVSALTQSRSSGKGKVSWNANHGPIEPPSSSRDYQLILPADATRKMKHKTFETINESITKMSETPILAIELEDTPFKNLFTDLSWIDSSESYRKNILDYVPSNRKDYALEFRRLFLELARKTADIVVRISSTLKMELCRQNWVPCSLISSWK</sequence>
<dbReference type="InterPro" id="IPR041715">
    <property type="entry name" value="HisRS-like_core"/>
</dbReference>
<evidence type="ECO:0000259" key="14">
    <source>
        <dbReference type="PROSITE" id="PS50011"/>
    </source>
</evidence>
<dbReference type="InterPro" id="IPR016255">
    <property type="entry name" value="Gcn2"/>
</dbReference>
<dbReference type="Pfam" id="PF13393">
    <property type="entry name" value="tRNA-synt_His"/>
    <property type="match status" value="1"/>
</dbReference>
<dbReference type="InterPro" id="IPR050339">
    <property type="entry name" value="CC_SR_Kinase"/>
</dbReference>
<feature type="binding site" evidence="12">
    <location>
        <position position="612"/>
    </location>
    <ligand>
        <name>ATP</name>
        <dbReference type="ChEBI" id="CHEBI:30616"/>
    </ligand>
</feature>
<comment type="catalytic activity">
    <reaction evidence="9">
        <text>L-seryl-[protein] + ATP = O-phospho-L-seryl-[protein] + ADP + H(+)</text>
        <dbReference type="Rhea" id="RHEA:17989"/>
        <dbReference type="Rhea" id="RHEA-COMP:9863"/>
        <dbReference type="Rhea" id="RHEA-COMP:11604"/>
        <dbReference type="ChEBI" id="CHEBI:15378"/>
        <dbReference type="ChEBI" id="CHEBI:29999"/>
        <dbReference type="ChEBI" id="CHEBI:30616"/>
        <dbReference type="ChEBI" id="CHEBI:83421"/>
        <dbReference type="ChEBI" id="CHEBI:456216"/>
        <dbReference type="EC" id="2.7.11.1"/>
    </reaction>
</comment>
<dbReference type="InterPro" id="IPR024435">
    <property type="entry name" value="HisRS-related_dom"/>
</dbReference>
<evidence type="ECO:0000256" key="4">
    <source>
        <dbReference type="ARBA" id="ARBA00022741"/>
    </source>
</evidence>
<dbReference type="PANTHER" id="PTHR11042:SF136">
    <property type="entry name" value="EIF-2-ALPHA KINASE GCN2"/>
    <property type="match status" value="1"/>
</dbReference>
<evidence type="ECO:0000256" key="3">
    <source>
        <dbReference type="ARBA" id="ARBA00022679"/>
    </source>
</evidence>
<keyword evidence="2" id="KW-0723">Serine/threonine-protein kinase</keyword>
<evidence type="ECO:0000259" key="15">
    <source>
        <dbReference type="PROSITE" id="PS50908"/>
    </source>
</evidence>
<evidence type="ECO:0000256" key="5">
    <source>
        <dbReference type="ARBA" id="ARBA00022777"/>
    </source>
</evidence>
<dbReference type="InterPro" id="IPR000719">
    <property type="entry name" value="Prot_kinase_dom"/>
</dbReference>
<dbReference type="SMART" id="SM00591">
    <property type="entry name" value="RWD"/>
    <property type="match status" value="1"/>
</dbReference>
<keyword evidence="3" id="KW-0808">Transferase</keyword>
<dbReference type="PROSITE" id="PS50908">
    <property type="entry name" value="RWD"/>
    <property type="match status" value="1"/>
</dbReference>
<dbReference type="EC" id="2.7.11.1" evidence="1"/>
<feature type="domain" description="Protein kinase" evidence="14">
    <location>
        <begin position="204"/>
        <end position="575"/>
    </location>
</feature>
<dbReference type="CDD" id="cd23823">
    <property type="entry name" value="RWD_GCN2"/>
    <property type="match status" value="1"/>
</dbReference>